<protein>
    <submittedName>
        <fullName evidence="1">Inner membrane complex protein 1d, putative (IMC1d)</fullName>
    </submittedName>
</protein>
<reference evidence="2" key="1">
    <citation type="submission" date="2016-05" db="EMBL/GenBank/DDBJ databases">
        <authorList>
            <person name="Naeem Raeece"/>
        </authorList>
    </citation>
    <scope>NUCLEOTIDE SEQUENCE [LARGE SCALE GENOMIC DNA]</scope>
</reference>
<name>A0A1A8VJV2_PLAOA</name>
<sequence>MELPLEGTDECEKNGSAIEINKREDFINQENDIHISVIRPITKRVIHCGENSKINAYYKPVELVEEVNTYVKKGDEHIIKMYENLKKAETKHKETKDNNYTILKKLKFPKFSSSNNNSSEKSINPYDTEFKLFKNEDKIVPKIETVFIPKLEKNIEVVSCLKENVNVDYTYLVPKPVVIPVEVPILKFRDNFKIVPIRKKIIPLIKYTNDVVYVDCCVEKPYLVFEDIILPVPFDVPIEEKKYIHKAPPIDRILACYDYSPENSACDSVILRRR</sequence>
<organism evidence="1 2">
    <name type="scientific">Plasmodium ovale curtisi</name>
    <dbReference type="NCBI Taxonomy" id="864141"/>
    <lineage>
        <taxon>Eukaryota</taxon>
        <taxon>Sar</taxon>
        <taxon>Alveolata</taxon>
        <taxon>Apicomplexa</taxon>
        <taxon>Aconoidasida</taxon>
        <taxon>Haemosporida</taxon>
        <taxon>Plasmodiidae</taxon>
        <taxon>Plasmodium</taxon>
        <taxon>Plasmodium (Plasmodium)</taxon>
    </lineage>
</organism>
<evidence type="ECO:0000313" key="2">
    <source>
        <dbReference type="Proteomes" id="UP000078560"/>
    </source>
</evidence>
<dbReference type="EMBL" id="FLQU01000006">
    <property type="protein sequence ID" value="SBS79868.1"/>
    <property type="molecule type" value="Genomic_DNA"/>
</dbReference>
<proteinExistence type="predicted"/>
<accession>A0A1A8VJV2</accession>
<dbReference type="Proteomes" id="UP000078560">
    <property type="component" value="Unassembled WGS sequence"/>
</dbReference>
<dbReference type="AlphaFoldDB" id="A0A1A8VJV2"/>
<gene>
    <name evidence="1" type="ORF">POVCU2_0000540</name>
</gene>
<evidence type="ECO:0000313" key="1">
    <source>
        <dbReference type="EMBL" id="SBS79868.1"/>
    </source>
</evidence>